<evidence type="ECO:0000256" key="1">
    <source>
        <dbReference type="ARBA" id="ARBA00004123"/>
    </source>
</evidence>
<dbReference type="PANTHER" id="PTHR13213">
    <property type="entry name" value="MYB-BINDING PROTEIN 1A FAMILY MEMBER"/>
    <property type="match status" value="1"/>
</dbReference>
<dbReference type="InterPro" id="IPR016024">
    <property type="entry name" value="ARM-type_fold"/>
</dbReference>
<protein>
    <submittedName>
        <fullName evidence="4">Uncharacterized protein</fullName>
    </submittedName>
</protein>
<dbReference type="AlphaFoldDB" id="A0A5B7FGR9"/>
<dbReference type="GO" id="GO:0005730">
    <property type="term" value="C:nucleolus"/>
    <property type="evidence" value="ECO:0007669"/>
    <property type="project" value="InterPro"/>
</dbReference>
<dbReference type="OrthoDB" id="6359128at2759"/>
<dbReference type="SUPFAM" id="SSF48371">
    <property type="entry name" value="ARM repeat"/>
    <property type="match status" value="1"/>
</dbReference>
<reference evidence="4 5" key="1">
    <citation type="submission" date="2019-05" db="EMBL/GenBank/DDBJ databases">
        <title>Another draft genome of Portunus trituberculatus and its Hox gene families provides insights of decapod evolution.</title>
        <authorList>
            <person name="Jeong J.-H."/>
            <person name="Song I."/>
            <person name="Kim S."/>
            <person name="Choi T."/>
            <person name="Kim D."/>
            <person name="Ryu S."/>
            <person name="Kim W."/>
        </authorList>
    </citation>
    <scope>NUCLEOTIDE SEQUENCE [LARGE SCALE GENOMIC DNA]</scope>
    <source>
        <tissue evidence="4">Muscle</tissue>
    </source>
</reference>
<dbReference type="GO" id="GO:0003723">
    <property type="term" value="F:RNA binding"/>
    <property type="evidence" value="ECO:0007669"/>
    <property type="project" value="TreeGrafter"/>
</dbReference>
<name>A0A5B7FGR9_PORTR</name>
<comment type="similarity">
    <text evidence="2">Belongs to the MYBBP1A family.</text>
</comment>
<organism evidence="4 5">
    <name type="scientific">Portunus trituberculatus</name>
    <name type="common">Swimming crab</name>
    <name type="synonym">Neptunus trituberculatus</name>
    <dbReference type="NCBI Taxonomy" id="210409"/>
    <lineage>
        <taxon>Eukaryota</taxon>
        <taxon>Metazoa</taxon>
        <taxon>Ecdysozoa</taxon>
        <taxon>Arthropoda</taxon>
        <taxon>Crustacea</taxon>
        <taxon>Multicrustacea</taxon>
        <taxon>Malacostraca</taxon>
        <taxon>Eumalacostraca</taxon>
        <taxon>Eucarida</taxon>
        <taxon>Decapoda</taxon>
        <taxon>Pleocyemata</taxon>
        <taxon>Brachyura</taxon>
        <taxon>Eubrachyura</taxon>
        <taxon>Portunoidea</taxon>
        <taxon>Portunidae</taxon>
        <taxon>Portuninae</taxon>
        <taxon>Portunus</taxon>
    </lineage>
</organism>
<gene>
    <name evidence="4" type="ORF">E2C01_040467</name>
</gene>
<evidence type="ECO:0000256" key="3">
    <source>
        <dbReference type="ARBA" id="ARBA00023242"/>
    </source>
</evidence>
<proteinExistence type="inferred from homology"/>
<dbReference type="GO" id="GO:0043565">
    <property type="term" value="F:sequence-specific DNA binding"/>
    <property type="evidence" value="ECO:0007669"/>
    <property type="project" value="TreeGrafter"/>
</dbReference>
<dbReference type="PANTHER" id="PTHR13213:SF2">
    <property type="entry name" value="MYB-BINDING PROTEIN 1A"/>
    <property type="match status" value="1"/>
</dbReference>
<keyword evidence="3" id="KW-0539">Nucleus</keyword>
<comment type="subcellular location">
    <subcellularLocation>
        <location evidence="1">Nucleus</location>
    </subcellularLocation>
</comment>
<dbReference type="GO" id="GO:0003714">
    <property type="term" value="F:transcription corepressor activity"/>
    <property type="evidence" value="ECO:0007669"/>
    <property type="project" value="TreeGrafter"/>
</dbReference>
<accession>A0A5B7FGR9</accession>
<dbReference type="Pfam" id="PF04931">
    <property type="entry name" value="DNA_pol_phi"/>
    <property type="match status" value="1"/>
</dbReference>
<sequence length="329" mass="36605">MTVLRSRGAVLDYLKSNNAPSSDINNIQENLSSHIKLFADDAKFLRPEEMPEGVKYIINRLVAGLASSHLMAREGYFSALCYLLRLNSSYFSPQFVFSLLADKKSATMKSVTKDENRDQLLGELLLCGAVVRSGRAVDQEVLQQVVNMLCAMRAKKSYLDITASQFLVNLIESYEGNSVHPVVWGSLQAELKGPMDDLSPSQVWIRLVLLRKHRVSPPVWLTSTLAPKNHEALVQTLMIVTTKFVILQKTANDLPKVHPVVEELVTNLAAARTSSSLLTKFLQVILEPLQGSTSPAKLQIIFQLLRVSQVLTDGGKAPYQLMRLKNETV</sequence>
<dbReference type="EMBL" id="VSRR010007350">
    <property type="protein sequence ID" value="MPC46740.1"/>
    <property type="molecule type" value="Genomic_DNA"/>
</dbReference>
<keyword evidence="5" id="KW-1185">Reference proteome</keyword>
<comment type="caution">
    <text evidence="4">The sequence shown here is derived from an EMBL/GenBank/DDBJ whole genome shotgun (WGS) entry which is preliminary data.</text>
</comment>
<evidence type="ECO:0000256" key="2">
    <source>
        <dbReference type="ARBA" id="ARBA00006809"/>
    </source>
</evidence>
<dbReference type="InterPro" id="IPR007015">
    <property type="entry name" value="DNA_pol_V/MYBBP1A"/>
</dbReference>
<evidence type="ECO:0000313" key="4">
    <source>
        <dbReference type="EMBL" id="MPC46740.1"/>
    </source>
</evidence>
<dbReference type="Proteomes" id="UP000324222">
    <property type="component" value="Unassembled WGS sequence"/>
</dbReference>
<evidence type="ECO:0000313" key="5">
    <source>
        <dbReference type="Proteomes" id="UP000324222"/>
    </source>
</evidence>